<dbReference type="KEGG" id="vg:5470749"/>
<dbReference type="Proteomes" id="UP000202420">
    <property type="component" value="Segment"/>
</dbReference>
<dbReference type="RefSeq" id="YP_001426817.1">
    <property type="nucleotide sequence ID" value="NC_008724.1"/>
</dbReference>
<evidence type="ECO:0000313" key="1">
    <source>
        <dbReference type="EMBL" id="ABT16470.1"/>
    </source>
</evidence>
<gene>
    <name evidence="1" type="primary">z336L</name>
    <name evidence="1" type="ORF">ATCV1_z336L</name>
</gene>
<evidence type="ECO:0000313" key="2">
    <source>
        <dbReference type="Proteomes" id="UP000202420"/>
    </source>
</evidence>
<keyword evidence="2" id="KW-1185">Reference proteome</keyword>
<reference evidence="1 2" key="1">
    <citation type="submission" date="2006-09" db="EMBL/GenBank/DDBJ databases">
        <title>Sequence and annotation of the 288-kb ATCV-1 virus that infects an endosymbiotic Chlorella strain of the heliozoon Acanthocystis turfacea.</title>
        <authorList>
            <person name="Fitzgerald L.A."/>
            <person name="Graves M.V."/>
            <person name="Li X."/>
            <person name="Pfitzner A.J.P."/>
            <person name="Hartigan J."/>
            <person name="Van Etten J.L."/>
        </authorList>
    </citation>
    <scope>NUCLEOTIDE SEQUENCE [LARGE SCALE GENOMIC DNA]</scope>
    <source>
        <strain evidence="1 2">ATCV-1</strain>
    </source>
</reference>
<organism evidence="1 2">
    <name type="scientific">Chlorovirus heliozoae</name>
    <dbReference type="NCBI Taxonomy" id="322019"/>
    <lineage>
        <taxon>Viruses</taxon>
        <taxon>Varidnaviria</taxon>
        <taxon>Bamfordvirae</taxon>
        <taxon>Nucleocytoviricota</taxon>
        <taxon>Megaviricetes</taxon>
        <taxon>Algavirales</taxon>
        <taxon>Phycodnaviridae</taxon>
        <taxon>Chlorovirus</taxon>
    </lineage>
</organism>
<dbReference type="EMBL" id="EF101928">
    <property type="protein sequence ID" value="ABT16470.1"/>
    <property type="molecule type" value="Genomic_DNA"/>
</dbReference>
<proteinExistence type="predicted"/>
<dbReference type="GeneID" id="5470749"/>
<accession>A7K8U6</accession>
<protein>
    <submittedName>
        <fullName evidence="1">Uncharacterized protein z336L</fullName>
    </submittedName>
</protein>
<name>A7K8U6_9PHYC</name>
<sequence>MLTWSSNRHHHTTLCVSYKQHQSRNPRQCQNPLLRQCQNPLLRQCQNPLLRQCQNPPRLLHLSVPTRG</sequence>